<name>A0A0A8XNR1_ARUDO</name>
<dbReference type="AlphaFoldDB" id="A0A0A8XNR1"/>
<organism evidence="2">
    <name type="scientific">Arundo donax</name>
    <name type="common">Giant reed</name>
    <name type="synonym">Donax arundinaceus</name>
    <dbReference type="NCBI Taxonomy" id="35708"/>
    <lineage>
        <taxon>Eukaryota</taxon>
        <taxon>Viridiplantae</taxon>
        <taxon>Streptophyta</taxon>
        <taxon>Embryophyta</taxon>
        <taxon>Tracheophyta</taxon>
        <taxon>Spermatophyta</taxon>
        <taxon>Magnoliopsida</taxon>
        <taxon>Liliopsida</taxon>
        <taxon>Poales</taxon>
        <taxon>Poaceae</taxon>
        <taxon>PACMAD clade</taxon>
        <taxon>Arundinoideae</taxon>
        <taxon>Arundineae</taxon>
        <taxon>Arundo</taxon>
    </lineage>
</organism>
<dbReference type="EMBL" id="GBRH01282696">
    <property type="protein sequence ID" value="JAD15199.1"/>
    <property type="molecule type" value="Transcribed_RNA"/>
</dbReference>
<proteinExistence type="predicted"/>
<evidence type="ECO:0000256" key="1">
    <source>
        <dbReference type="SAM" id="MobiDB-lite"/>
    </source>
</evidence>
<reference evidence="2" key="2">
    <citation type="journal article" date="2015" name="Data Brief">
        <title>Shoot transcriptome of the giant reed, Arundo donax.</title>
        <authorList>
            <person name="Barrero R.A."/>
            <person name="Guerrero F.D."/>
            <person name="Moolhuijzen P."/>
            <person name="Goolsby J.A."/>
            <person name="Tidwell J."/>
            <person name="Bellgard S.E."/>
            <person name="Bellgard M.I."/>
        </authorList>
    </citation>
    <scope>NUCLEOTIDE SEQUENCE</scope>
    <source>
        <tissue evidence="2">Shoot tissue taken approximately 20 cm above the soil surface</tissue>
    </source>
</reference>
<accession>A0A0A8XNR1</accession>
<feature type="region of interest" description="Disordered" evidence="1">
    <location>
        <begin position="49"/>
        <end position="79"/>
    </location>
</feature>
<sequence length="79" mass="9056">MLIRAIYTRLAELEPRLPANLRIGTGTPIFSHQPKTIITGNLSNRQPHIINNKSNTKKGVFPQAKLSLKPRNRRSYHNR</sequence>
<feature type="compositionally biased region" description="Basic residues" evidence="1">
    <location>
        <begin position="68"/>
        <end position="79"/>
    </location>
</feature>
<reference evidence="2" key="1">
    <citation type="submission" date="2014-09" db="EMBL/GenBank/DDBJ databases">
        <authorList>
            <person name="Magalhaes I.L.F."/>
            <person name="Oliveira U."/>
            <person name="Santos F.R."/>
            <person name="Vidigal T.H.D.A."/>
            <person name="Brescovit A.D."/>
            <person name="Santos A.J."/>
        </authorList>
    </citation>
    <scope>NUCLEOTIDE SEQUENCE</scope>
    <source>
        <tissue evidence="2">Shoot tissue taken approximately 20 cm above the soil surface</tissue>
    </source>
</reference>
<evidence type="ECO:0000313" key="2">
    <source>
        <dbReference type="EMBL" id="JAD15199.1"/>
    </source>
</evidence>
<protein>
    <submittedName>
        <fullName evidence="2">Uncharacterized protein</fullName>
    </submittedName>
</protein>